<keyword evidence="3" id="KW-1185">Reference proteome</keyword>
<reference evidence="3" key="1">
    <citation type="submission" date="2018-11" db="EMBL/GenBank/DDBJ databases">
        <title>Complete genome sequence of Paenibacillus sp. ML311-T8.</title>
        <authorList>
            <person name="Nam Y.-D."/>
            <person name="Kang J."/>
            <person name="Chung W.-H."/>
            <person name="Park Y.S."/>
        </authorList>
    </citation>
    <scope>NUCLEOTIDE SEQUENCE [LARGE SCALE GENOMIC DNA]</scope>
    <source>
        <strain evidence="3">ML311-T8</strain>
    </source>
</reference>
<keyword evidence="1" id="KW-1133">Transmembrane helix</keyword>
<evidence type="ECO:0000313" key="3">
    <source>
        <dbReference type="Proteomes" id="UP000426246"/>
    </source>
</evidence>
<dbReference type="OrthoDB" id="1651016at2"/>
<feature type="transmembrane region" description="Helical" evidence="1">
    <location>
        <begin position="35"/>
        <end position="54"/>
    </location>
</feature>
<protein>
    <submittedName>
        <fullName evidence="2">DUF1146 domain-containing protein</fullName>
    </submittedName>
</protein>
<name>A0A6B8RY42_9BACL</name>
<keyword evidence="1" id="KW-0472">Membrane</keyword>
<dbReference type="AlphaFoldDB" id="A0A6B8RY42"/>
<evidence type="ECO:0000256" key="1">
    <source>
        <dbReference type="SAM" id="Phobius"/>
    </source>
</evidence>
<gene>
    <name evidence="2" type="ORF">EHS13_00385</name>
</gene>
<dbReference type="InterPro" id="IPR009526">
    <property type="entry name" value="DUF1146"/>
</dbReference>
<evidence type="ECO:0000313" key="2">
    <source>
        <dbReference type="EMBL" id="QGQ99898.1"/>
    </source>
</evidence>
<dbReference type="KEGG" id="ppsc:EHS13_00385"/>
<organism evidence="2 3">
    <name type="scientific">Paenibacillus psychroresistens</name>
    <dbReference type="NCBI Taxonomy" id="1778678"/>
    <lineage>
        <taxon>Bacteria</taxon>
        <taxon>Bacillati</taxon>
        <taxon>Bacillota</taxon>
        <taxon>Bacilli</taxon>
        <taxon>Bacillales</taxon>
        <taxon>Paenibacillaceae</taxon>
        <taxon>Paenibacillus</taxon>
    </lineage>
</organism>
<dbReference type="Pfam" id="PF06612">
    <property type="entry name" value="DUF1146"/>
    <property type="match status" value="1"/>
</dbReference>
<proteinExistence type="predicted"/>
<dbReference type="Proteomes" id="UP000426246">
    <property type="component" value="Chromosome"/>
</dbReference>
<dbReference type="EMBL" id="CP034235">
    <property type="protein sequence ID" value="QGQ99898.1"/>
    <property type="molecule type" value="Genomic_DNA"/>
</dbReference>
<accession>A0A6B8RY42</accession>
<keyword evidence="1" id="KW-0812">Transmembrane</keyword>
<sequence>MNICIVVICIGLSWWGLQAIRFDLFLKRPKSSPAIFLQILLSIALGSEVARFIIEYFHWSSLLKGMF</sequence>